<dbReference type="InterPro" id="IPR006148">
    <property type="entry name" value="Glc/Gal-6P_isomerase"/>
</dbReference>
<gene>
    <name evidence="7 9" type="primary">pgl</name>
    <name evidence="9" type="ORF">CEPID_06750</name>
</gene>
<evidence type="ECO:0000256" key="2">
    <source>
        <dbReference type="ARBA" id="ARBA00002681"/>
    </source>
</evidence>
<comment type="pathway">
    <text evidence="3 7">Carbohydrate degradation; pentose phosphate pathway; D-ribulose 5-phosphate from D-glucose 6-phosphate (oxidative stage): step 2/3.</text>
</comment>
<evidence type="ECO:0000256" key="1">
    <source>
        <dbReference type="ARBA" id="ARBA00000832"/>
    </source>
</evidence>
<evidence type="ECO:0000256" key="3">
    <source>
        <dbReference type="ARBA" id="ARBA00004961"/>
    </source>
</evidence>
<dbReference type="STRING" id="1050174.CEPID_06750"/>
<evidence type="ECO:0000259" key="8">
    <source>
        <dbReference type="Pfam" id="PF01182"/>
    </source>
</evidence>
<dbReference type="CDD" id="cd01400">
    <property type="entry name" value="6PGL"/>
    <property type="match status" value="1"/>
</dbReference>
<dbReference type="InterPro" id="IPR005900">
    <property type="entry name" value="6-phosphogluconolactonase_DevB"/>
</dbReference>
<accession>A0A0G3GUL2</accession>
<dbReference type="EC" id="3.1.1.31" evidence="5 7"/>
<dbReference type="AlphaFoldDB" id="A0A0G3GUL2"/>
<proteinExistence type="inferred from homology"/>
<dbReference type="GO" id="GO:0005975">
    <property type="term" value="P:carbohydrate metabolic process"/>
    <property type="evidence" value="ECO:0007669"/>
    <property type="project" value="UniProtKB-UniRule"/>
</dbReference>
<dbReference type="Pfam" id="PF01182">
    <property type="entry name" value="Glucosamine_iso"/>
    <property type="match status" value="1"/>
</dbReference>
<dbReference type="PANTHER" id="PTHR11054">
    <property type="entry name" value="6-PHOSPHOGLUCONOLACTONASE"/>
    <property type="match status" value="1"/>
</dbReference>
<dbReference type="PATRIC" id="fig|1050174.4.peg.1363"/>
<dbReference type="NCBIfam" id="TIGR01198">
    <property type="entry name" value="pgl"/>
    <property type="match status" value="1"/>
</dbReference>
<dbReference type="UniPathway" id="UPA00115">
    <property type="reaction ID" value="UER00409"/>
</dbReference>
<evidence type="ECO:0000256" key="5">
    <source>
        <dbReference type="ARBA" id="ARBA00013198"/>
    </source>
</evidence>
<dbReference type="KEGG" id="cei:CEPID_06750"/>
<evidence type="ECO:0000256" key="7">
    <source>
        <dbReference type="RuleBase" id="RU365095"/>
    </source>
</evidence>
<dbReference type="SUPFAM" id="SSF100950">
    <property type="entry name" value="NagB/RpiA/CoA transferase-like"/>
    <property type="match status" value="1"/>
</dbReference>
<name>A0A0G3GUL2_9CORY</name>
<evidence type="ECO:0000313" key="9">
    <source>
        <dbReference type="EMBL" id="AKK03208.1"/>
    </source>
</evidence>
<dbReference type="Gene3D" id="3.40.50.1360">
    <property type="match status" value="1"/>
</dbReference>
<organism evidence="9 10">
    <name type="scientific">Corynebacterium epidermidicanis</name>
    <dbReference type="NCBI Taxonomy" id="1050174"/>
    <lineage>
        <taxon>Bacteria</taxon>
        <taxon>Bacillati</taxon>
        <taxon>Actinomycetota</taxon>
        <taxon>Actinomycetes</taxon>
        <taxon>Mycobacteriales</taxon>
        <taxon>Corynebacteriaceae</taxon>
        <taxon>Corynebacterium</taxon>
    </lineage>
</organism>
<dbReference type="PANTHER" id="PTHR11054:SF0">
    <property type="entry name" value="6-PHOSPHOGLUCONOLACTONASE"/>
    <property type="match status" value="1"/>
</dbReference>
<dbReference type="InterPro" id="IPR039104">
    <property type="entry name" value="6PGL"/>
</dbReference>
<dbReference type="OrthoDB" id="9810967at2"/>
<keyword evidence="7 9" id="KW-0378">Hydrolase</keyword>
<dbReference type="Proteomes" id="UP000035368">
    <property type="component" value="Chromosome"/>
</dbReference>
<evidence type="ECO:0000256" key="4">
    <source>
        <dbReference type="ARBA" id="ARBA00010662"/>
    </source>
</evidence>
<sequence>MVDVLNFADQDSLVAQAAQDLVTLIAGVQAAGGLHGDGVARVVLTGGGAGIKLLGALAEHHRVAEAQAEDFPVQRIDWSRVHVFFGDERAVAVSHPDSNEGQARAALLDAVKVPETAIHSYELGSLSLTESAQHYAQELESWAPKGFDVHLLGMGGEGHINSIFPHSAAVAEQEKLVVAVTDSPKPPAERVSLTLPAIARAQHVWLLVAGAEKATAASHIIAGSPAEDWPAAGAHGALSTRLYLAVN</sequence>
<evidence type="ECO:0000256" key="6">
    <source>
        <dbReference type="ARBA" id="ARBA00020337"/>
    </source>
</evidence>
<reference evidence="9 10" key="1">
    <citation type="submission" date="2015-05" db="EMBL/GenBank/DDBJ databases">
        <title>Complete genome sequence of Corynebacterium epidermidicanis DSM 45586, isolated from the skin of a dog suffering from pruritus.</title>
        <authorList>
            <person name="Ruckert C."/>
            <person name="Albersmeier A."/>
            <person name="Winkler A."/>
            <person name="Tauch A."/>
        </authorList>
    </citation>
    <scope>NUCLEOTIDE SEQUENCE [LARGE SCALE GENOMIC DNA]</scope>
    <source>
        <strain evidence="9 10">DSM 45586</strain>
    </source>
</reference>
<dbReference type="GO" id="GO:0006098">
    <property type="term" value="P:pentose-phosphate shunt"/>
    <property type="evidence" value="ECO:0007669"/>
    <property type="project" value="UniProtKB-UniPathway"/>
</dbReference>
<comment type="similarity">
    <text evidence="4 7">Belongs to the glucosamine/galactosamine-6-phosphate isomerase family. 6-phosphogluconolactonase subfamily.</text>
</comment>
<comment type="function">
    <text evidence="2 7">Hydrolysis of 6-phosphogluconolactone to 6-phosphogluconate.</text>
</comment>
<evidence type="ECO:0000313" key="10">
    <source>
        <dbReference type="Proteomes" id="UP000035368"/>
    </source>
</evidence>
<dbReference type="InterPro" id="IPR037171">
    <property type="entry name" value="NagB/RpiA_transferase-like"/>
</dbReference>
<dbReference type="EMBL" id="CP011541">
    <property type="protein sequence ID" value="AKK03208.1"/>
    <property type="molecule type" value="Genomic_DNA"/>
</dbReference>
<comment type="catalytic activity">
    <reaction evidence="1 7">
        <text>6-phospho-D-glucono-1,5-lactone + H2O = 6-phospho-D-gluconate + H(+)</text>
        <dbReference type="Rhea" id="RHEA:12556"/>
        <dbReference type="ChEBI" id="CHEBI:15377"/>
        <dbReference type="ChEBI" id="CHEBI:15378"/>
        <dbReference type="ChEBI" id="CHEBI:57955"/>
        <dbReference type="ChEBI" id="CHEBI:58759"/>
        <dbReference type="EC" id="3.1.1.31"/>
    </reaction>
</comment>
<keyword evidence="10" id="KW-1185">Reference proteome</keyword>
<feature type="domain" description="Glucosamine/galactosamine-6-phosphate isomerase" evidence="8">
    <location>
        <begin position="9"/>
        <end position="235"/>
    </location>
</feature>
<dbReference type="RefSeq" id="WP_047240276.1">
    <property type="nucleotide sequence ID" value="NZ_CP011541.1"/>
</dbReference>
<dbReference type="GO" id="GO:0017057">
    <property type="term" value="F:6-phosphogluconolactonase activity"/>
    <property type="evidence" value="ECO:0007669"/>
    <property type="project" value="UniProtKB-UniRule"/>
</dbReference>
<protein>
    <recommendedName>
        <fullName evidence="6 7">6-phosphogluconolactonase</fullName>
        <shortName evidence="7">6PGL</shortName>
        <ecNumber evidence="5 7">3.1.1.31</ecNumber>
    </recommendedName>
</protein>